<dbReference type="InterPro" id="IPR053018">
    <property type="entry name" value="Elsinochrome_Biosynth-Asso"/>
</dbReference>
<feature type="transmembrane region" description="Helical" evidence="2">
    <location>
        <begin position="19"/>
        <end position="44"/>
    </location>
</feature>
<dbReference type="EMBL" id="HG792020">
    <property type="protein sequence ID" value="CDM37467.1"/>
    <property type="molecule type" value="Genomic_DNA"/>
</dbReference>
<dbReference type="Proteomes" id="UP000030686">
    <property type="component" value="Unassembled WGS sequence"/>
</dbReference>
<keyword evidence="4" id="KW-1185">Reference proteome</keyword>
<organism evidence="3 4">
    <name type="scientific">Penicillium roqueforti (strain FM164)</name>
    <dbReference type="NCBI Taxonomy" id="1365484"/>
    <lineage>
        <taxon>Eukaryota</taxon>
        <taxon>Fungi</taxon>
        <taxon>Dikarya</taxon>
        <taxon>Ascomycota</taxon>
        <taxon>Pezizomycotina</taxon>
        <taxon>Eurotiomycetes</taxon>
        <taxon>Eurotiomycetidae</taxon>
        <taxon>Eurotiales</taxon>
        <taxon>Aspergillaceae</taxon>
        <taxon>Penicillium</taxon>
    </lineage>
</organism>
<feature type="region of interest" description="Disordered" evidence="1">
    <location>
        <begin position="377"/>
        <end position="396"/>
    </location>
</feature>
<sequence length="547" mass="60840">MSCNFDCSAPTPLSPNSDITGIGIIINNIVTTGIAVVIISIYHFTAYDPIHDLSHDGQTPFRPNPVDVSSLALFKSYLSPFVKIARSKRFANVLIKCIRAMSDMQIMTGFFLLISGYSQLKCGLATYHWLVVVDQAWLSCLVQLSCLTHLRSYFHNRPIERTLRLLAAGVSTIMLIVGLSFTGNYDWAFNADSSDPDHPTISDPAICYMRARPAMNSAFFSMPFSIILIIFGFASRVINLYGTLSVSVVRARTSLAGHIRGLLRIVYNWSRASRSPRSLKLTLGYLPLLAIYLTGSVFVDVWDSAAIEVVWLIIAFAFGITRVIGIIHRPEKMGLDASLTSFNDWSFGQVGAMVVLAAPLITLIGLFYEEDETRVQDEEPLSDSQTAPPPELPAPSISNVITDLNDPFKDWISHSQIFYLVDGHIFTMLISVFFWMAERDPFGKIKKTLLEDILVSSGIKMVVPILFSLMVETIFAEAGPTSISYNLAQVVVKLHSLSCLTFFSVSSSTKITYCLLPILVIWALAHRFYPFFQALFSSKLLAFLRLS</sequence>
<evidence type="ECO:0000256" key="1">
    <source>
        <dbReference type="SAM" id="MobiDB-lite"/>
    </source>
</evidence>
<feature type="transmembrane region" description="Helical" evidence="2">
    <location>
        <begin position="218"/>
        <end position="242"/>
    </location>
</feature>
<name>W6R6L6_PENRF</name>
<reference evidence="3" key="1">
    <citation type="journal article" date="2014" name="Nat. Commun.">
        <title>Multiple recent horizontal transfers of a large genomic region in cheese making fungi.</title>
        <authorList>
            <person name="Cheeseman K."/>
            <person name="Ropars J."/>
            <person name="Renault P."/>
            <person name="Dupont J."/>
            <person name="Gouzy J."/>
            <person name="Branca A."/>
            <person name="Abraham A.L."/>
            <person name="Ceppi M."/>
            <person name="Conseiller E."/>
            <person name="Debuchy R."/>
            <person name="Malagnac F."/>
            <person name="Goarin A."/>
            <person name="Silar P."/>
            <person name="Lacoste S."/>
            <person name="Sallet E."/>
            <person name="Bensimon A."/>
            <person name="Giraud T."/>
            <person name="Brygoo Y."/>
        </authorList>
    </citation>
    <scope>NUCLEOTIDE SEQUENCE [LARGE SCALE GENOMIC DNA]</scope>
    <source>
        <strain evidence="3">FM164</strain>
    </source>
</reference>
<dbReference type="PANTHER" id="PTHR37577:SF1">
    <property type="entry name" value="INTEGRAL MEMBRANE PROTEIN"/>
    <property type="match status" value="1"/>
</dbReference>
<dbReference type="OrthoDB" id="5427664at2759"/>
<feature type="transmembrane region" description="Helical" evidence="2">
    <location>
        <begin position="162"/>
        <end position="181"/>
    </location>
</feature>
<proteinExistence type="predicted"/>
<dbReference type="OMA" id="RMICRFL"/>
<feature type="transmembrane region" description="Helical" evidence="2">
    <location>
        <begin position="449"/>
        <end position="471"/>
    </location>
</feature>
<dbReference type="AlphaFoldDB" id="W6R6L6"/>
<keyword evidence="2" id="KW-1133">Transmembrane helix</keyword>
<feature type="transmembrane region" description="Helical" evidence="2">
    <location>
        <begin position="511"/>
        <end position="529"/>
    </location>
</feature>
<feature type="transmembrane region" description="Helical" evidence="2">
    <location>
        <begin position="417"/>
        <end position="437"/>
    </location>
</feature>
<dbReference type="STRING" id="1365484.W6R6L6"/>
<protein>
    <submittedName>
        <fullName evidence="3">Uncharacterized protein</fullName>
    </submittedName>
</protein>
<evidence type="ECO:0000313" key="4">
    <source>
        <dbReference type="Proteomes" id="UP000030686"/>
    </source>
</evidence>
<gene>
    <name evidence="3" type="ORF">PROQFM164_S06g000429</name>
</gene>
<feature type="transmembrane region" description="Helical" evidence="2">
    <location>
        <begin position="281"/>
        <end position="299"/>
    </location>
</feature>
<feature type="transmembrane region" description="Helical" evidence="2">
    <location>
        <begin position="305"/>
        <end position="327"/>
    </location>
</feature>
<evidence type="ECO:0000313" key="3">
    <source>
        <dbReference type="EMBL" id="CDM37467.1"/>
    </source>
</evidence>
<keyword evidence="2" id="KW-0812">Transmembrane</keyword>
<keyword evidence="2" id="KW-0472">Membrane</keyword>
<evidence type="ECO:0000256" key="2">
    <source>
        <dbReference type="SAM" id="Phobius"/>
    </source>
</evidence>
<feature type="transmembrane region" description="Helical" evidence="2">
    <location>
        <begin position="347"/>
        <end position="368"/>
    </location>
</feature>
<dbReference type="PANTHER" id="PTHR37577">
    <property type="entry name" value="INTEGRAL MEMBRANE PROTEIN"/>
    <property type="match status" value="1"/>
</dbReference>
<accession>W6R6L6</accession>